<keyword evidence="1" id="KW-0479">Metal-binding</keyword>
<evidence type="ECO:0000256" key="7">
    <source>
        <dbReference type="ARBA" id="ARBA00023014"/>
    </source>
</evidence>
<dbReference type="EMBL" id="LTAI01000001">
    <property type="protein sequence ID" value="ORE00659.1"/>
    <property type="molecule type" value="Genomic_DNA"/>
</dbReference>
<keyword evidence="7" id="KW-0411">Iron-sulfur</keyword>
<dbReference type="GO" id="GO:0051536">
    <property type="term" value="F:iron-sulfur cluster binding"/>
    <property type="evidence" value="ECO:0007669"/>
    <property type="project" value="UniProtKB-KW"/>
</dbReference>
<gene>
    <name evidence="12" type="primary">FANCJ</name>
    <name evidence="12" type="ORF">A0H76_14</name>
</gene>
<evidence type="ECO:0000256" key="8">
    <source>
        <dbReference type="ARBA" id="ARBA00023235"/>
    </source>
</evidence>
<evidence type="ECO:0000256" key="9">
    <source>
        <dbReference type="ARBA" id="ARBA00044969"/>
    </source>
</evidence>
<dbReference type="PANTHER" id="PTHR11472">
    <property type="entry name" value="DNA REPAIR DEAD HELICASE RAD3/XP-D SUBFAMILY MEMBER"/>
    <property type="match status" value="1"/>
</dbReference>
<evidence type="ECO:0000256" key="5">
    <source>
        <dbReference type="ARBA" id="ARBA00022840"/>
    </source>
</evidence>
<dbReference type="Gene3D" id="3.40.50.300">
    <property type="entry name" value="P-loop containing nucleotide triphosphate hydrolases"/>
    <property type="match status" value="2"/>
</dbReference>
<dbReference type="Pfam" id="PF13307">
    <property type="entry name" value="Helicase_C_2"/>
    <property type="match status" value="1"/>
</dbReference>
<dbReference type="EC" id="5.6.2.3" evidence="9"/>
<evidence type="ECO:0000313" key="13">
    <source>
        <dbReference type="Proteomes" id="UP000192501"/>
    </source>
</evidence>
<dbReference type="GO" id="GO:1990918">
    <property type="term" value="P:double-strand break repair involved in meiotic recombination"/>
    <property type="evidence" value="ECO:0007669"/>
    <property type="project" value="TreeGrafter"/>
</dbReference>
<dbReference type="GO" id="GO:0046872">
    <property type="term" value="F:metal ion binding"/>
    <property type="evidence" value="ECO:0007669"/>
    <property type="project" value="UniProtKB-KW"/>
</dbReference>
<keyword evidence="5" id="KW-0067">ATP-binding</keyword>
<dbReference type="GO" id="GO:0003677">
    <property type="term" value="F:DNA binding"/>
    <property type="evidence" value="ECO:0007669"/>
    <property type="project" value="InterPro"/>
</dbReference>
<dbReference type="GO" id="GO:0005634">
    <property type="term" value="C:nucleus"/>
    <property type="evidence" value="ECO:0007669"/>
    <property type="project" value="TreeGrafter"/>
</dbReference>
<organism evidence="12 13">
    <name type="scientific">Hepatospora eriocheir</name>
    <dbReference type="NCBI Taxonomy" id="1081669"/>
    <lineage>
        <taxon>Eukaryota</taxon>
        <taxon>Fungi</taxon>
        <taxon>Fungi incertae sedis</taxon>
        <taxon>Microsporidia</taxon>
        <taxon>Hepatosporidae</taxon>
        <taxon>Hepatospora</taxon>
    </lineage>
</organism>
<evidence type="ECO:0000256" key="10">
    <source>
        <dbReference type="ARBA" id="ARBA00048954"/>
    </source>
</evidence>
<dbReference type="GO" id="GO:0043139">
    <property type="term" value="F:5'-3' DNA helicase activity"/>
    <property type="evidence" value="ECO:0007669"/>
    <property type="project" value="UniProtKB-EC"/>
</dbReference>
<dbReference type="SUPFAM" id="SSF52540">
    <property type="entry name" value="P-loop containing nucleoside triphosphate hydrolases"/>
    <property type="match status" value="1"/>
</dbReference>
<evidence type="ECO:0000256" key="6">
    <source>
        <dbReference type="ARBA" id="ARBA00023004"/>
    </source>
</evidence>
<evidence type="ECO:0000256" key="2">
    <source>
        <dbReference type="ARBA" id="ARBA00022741"/>
    </source>
</evidence>
<protein>
    <recommendedName>
        <fullName evidence="9">DNA 5'-3' helicase</fullName>
        <ecNumber evidence="9">5.6.2.3</ecNumber>
    </recommendedName>
</protein>
<dbReference type="InterPro" id="IPR002464">
    <property type="entry name" value="DNA/RNA_helicase_DEAH_CS"/>
</dbReference>
<dbReference type="InterPro" id="IPR006555">
    <property type="entry name" value="ATP-dep_Helicase_C"/>
</dbReference>
<comment type="catalytic activity">
    <reaction evidence="10">
        <text>ATP + H2O = ADP + phosphate + H(+)</text>
        <dbReference type="Rhea" id="RHEA:13065"/>
        <dbReference type="ChEBI" id="CHEBI:15377"/>
        <dbReference type="ChEBI" id="CHEBI:15378"/>
        <dbReference type="ChEBI" id="CHEBI:30616"/>
        <dbReference type="ChEBI" id="CHEBI:43474"/>
        <dbReference type="ChEBI" id="CHEBI:456216"/>
        <dbReference type="EC" id="5.6.2.3"/>
    </reaction>
</comment>
<dbReference type="InterPro" id="IPR027417">
    <property type="entry name" value="P-loop_NTPase"/>
</dbReference>
<dbReference type="GO" id="GO:0006289">
    <property type="term" value="P:nucleotide-excision repair"/>
    <property type="evidence" value="ECO:0007669"/>
    <property type="project" value="TreeGrafter"/>
</dbReference>
<dbReference type="GO" id="GO:0016818">
    <property type="term" value="F:hydrolase activity, acting on acid anhydrides, in phosphorus-containing anhydrides"/>
    <property type="evidence" value="ECO:0007669"/>
    <property type="project" value="InterPro"/>
</dbReference>
<dbReference type="VEuPathDB" id="MicrosporidiaDB:A0H76_14"/>
<keyword evidence="4" id="KW-0347">Helicase</keyword>
<feature type="domain" description="Helicase ATP-binding" evidence="11">
    <location>
        <begin position="7"/>
        <end position="315"/>
    </location>
</feature>
<dbReference type="InterPro" id="IPR014013">
    <property type="entry name" value="Helic_SF1/SF2_ATP-bd_DinG/Rad3"/>
</dbReference>
<proteinExistence type="predicted"/>
<dbReference type="PROSITE" id="PS00690">
    <property type="entry name" value="DEAH_ATP_HELICASE"/>
    <property type="match status" value="1"/>
</dbReference>
<dbReference type="PANTHER" id="PTHR11472:SF47">
    <property type="entry name" value="FANCONI ANEMIA GROUP J PROTEIN"/>
    <property type="match status" value="1"/>
</dbReference>
<reference evidence="12 13" key="1">
    <citation type="journal article" date="2017" name="Environ. Microbiol.">
        <title>Decay of the glycolytic pathway and adaptation to intranuclear parasitism within Enterocytozoonidae microsporidia.</title>
        <authorList>
            <person name="Wiredu Boakye D."/>
            <person name="Jaroenlak P."/>
            <person name="Prachumwat A."/>
            <person name="Williams T.A."/>
            <person name="Bateman K.S."/>
            <person name="Itsathitphaisarn O."/>
            <person name="Sritunyalucksana K."/>
            <person name="Paszkiewicz K.H."/>
            <person name="Moore K.A."/>
            <person name="Stentiford G.D."/>
            <person name="Williams B.A."/>
        </authorList>
    </citation>
    <scope>NUCLEOTIDE SEQUENCE [LARGE SCALE GENOMIC DNA]</scope>
    <source>
        <strain evidence="13">canceri</strain>
    </source>
</reference>
<evidence type="ECO:0000256" key="1">
    <source>
        <dbReference type="ARBA" id="ARBA00022723"/>
    </source>
</evidence>
<keyword evidence="3" id="KW-0378">Hydrolase</keyword>
<dbReference type="InterPro" id="IPR006554">
    <property type="entry name" value="Helicase-like_DEXD_c2"/>
</dbReference>
<dbReference type="SMART" id="SM00491">
    <property type="entry name" value="HELICc2"/>
    <property type="match status" value="1"/>
</dbReference>
<sequence length="694" mass="79606">MIKIKINGVDVELPFEPYESQKICIENLITAFKNSSSALIESPTGTGKSISILCSALAYQKHHNNTLLEKGIKSEILTGSYINKEDFIEMKENYEVKKMKGSLEVNFLEDKIDNENALRIYICSRTHKQIDQLIDQLRKTNYTPKMAILGSREQYCINAKAKMMKDLDTTCNDLVKKQNCQYFKGYKKLVKNVKNIHDIEELKVKGKKCSGCPFFAARDLVAEADVIFAPYNYLIDPNIRDRLKLTLNNSIIIIDEAHNIEDCCRSAGSMEMTSKVLDMVHNELVVIKGNKTQDSIIKENLTIVMEFLWKFRTSSGKVKCDVKNYKSESKIAKGKNIIQELEELDIKIEDVNKFNSIQFNISRDEILKEILSISTNRFLENLSFILSSIYFGRINDYVYCFTRNLDNNEYVYNFWLMNPAAIFKQLINMSKSVCLLSGTLTPFKAISYELGMKSANKIIAPHILKKEQVFISNVSSGHLNKELCGTYKIVETKEYKDQIAKIIIDIGEVFKQEGGVLVFVPSYLFLKNIQMIIKNKAIYEPQVGGLQNFEKLLKSYKDKLLSKKPAILICVFRGKASEGIDFKDNYARAVITIGIPYPAIKDPQITSKMEYNDRMCPGYNGRNWYACQAFKALSQALGRVVRHEKDWGAIYLIDSRFTQPNIQKQLPSWIVENMKSYKSFEDSKKSLEEFISKK</sequence>
<dbReference type="GO" id="GO:0005524">
    <property type="term" value="F:ATP binding"/>
    <property type="evidence" value="ECO:0007669"/>
    <property type="project" value="UniProtKB-KW"/>
</dbReference>
<accession>A0A1X0QLM1</accession>
<name>A0A1X0QLM1_9MICR</name>
<dbReference type="VEuPathDB" id="MicrosporidiaDB:HERIO_1301"/>
<dbReference type="Proteomes" id="UP000192501">
    <property type="component" value="Unassembled WGS sequence"/>
</dbReference>
<dbReference type="InterPro" id="IPR045028">
    <property type="entry name" value="DinG/Rad3-like"/>
</dbReference>
<comment type="caution">
    <text evidence="12">The sequence shown here is derived from an EMBL/GenBank/DDBJ whole genome shotgun (WGS) entry which is preliminary data.</text>
</comment>
<keyword evidence="6" id="KW-0408">Iron</keyword>
<keyword evidence="8" id="KW-0413">Isomerase</keyword>
<evidence type="ECO:0000256" key="4">
    <source>
        <dbReference type="ARBA" id="ARBA00022806"/>
    </source>
</evidence>
<evidence type="ECO:0000256" key="3">
    <source>
        <dbReference type="ARBA" id="ARBA00022801"/>
    </source>
</evidence>
<dbReference type="SMART" id="SM00488">
    <property type="entry name" value="DEXDc2"/>
    <property type="match status" value="1"/>
</dbReference>
<evidence type="ECO:0000259" key="11">
    <source>
        <dbReference type="PROSITE" id="PS51193"/>
    </source>
</evidence>
<dbReference type="InterPro" id="IPR010614">
    <property type="entry name" value="RAD3-like_helicase_DEAD"/>
</dbReference>
<dbReference type="PROSITE" id="PS51193">
    <property type="entry name" value="HELICASE_ATP_BIND_2"/>
    <property type="match status" value="1"/>
</dbReference>
<dbReference type="Pfam" id="PF06733">
    <property type="entry name" value="DEAD_2"/>
    <property type="match status" value="1"/>
</dbReference>
<dbReference type="AlphaFoldDB" id="A0A1X0QLM1"/>
<evidence type="ECO:0000313" key="12">
    <source>
        <dbReference type="EMBL" id="ORE00659.1"/>
    </source>
</evidence>
<keyword evidence="2" id="KW-0547">Nucleotide-binding</keyword>